<evidence type="ECO:0000256" key="1">
    <source>
        <dbReference type="SAM" id="MobiDB-lite"/>
    </source>
</evidence>
<gene>
    <name evidence="2" type="ORF">HGM15179_006081</name>
</gene>
<dbReference type="Proteomes" id="UP000796761">
    <property type="component" value="Unassembled WGS sequence"/>
</dbReference>
<sequence>MSSHFLLENAMGNAVKGFTIVHTDTSPASPLSTKQITSSQKEIRNNCVFLYHDRDYLAYFGFDPVPTEVKGNPSVDVKWEQNQSQGLQKQNTKAEAPSCPN</sequence>
<name>A0A8K1GLA2_9PASS</name>
<reference evidence="2" key="1">
    <citation type="submission" date="2019-04" db="EMBL/GenBank/DDBJ databases">
        <title>Genome assembly of Zosterops borbonicus 15179.</title>
        <authorList>
            <person name="Leroy T."/>
            <person name="Anselmetti Y."/>
            <person name="Tilak M.-K."/>
            <person name="Nabholz B."/>
        </authorList>
    </citation>
    <scope>NUCLEOTIDE SEQUENCE</scope>
    <source>
        <strain evidence="2">HGM_15179</strain>
        <tissue evidence="2">Muscle</tissue>
    </source>
</reference>
<proteinExistence type="predicted"/>
<comment type="caution">
    <text evidence="2">The sequence shown here is derived from an EMBL/GenBank/DDBJ whole genome shotgun (WGS) entry which is preliminary data.</text>
</comment>
<keyword evidence="3" id="KW-1185">Reference proteome</keyword>
<feature type="region of interest" description="Disordered" evidence="1">
    <location>
        <begin position="79"/>
        <end position="101"/>
    </location>
</feature>
<accession>A0A8K1GLA2</accession>
<dbReference type="AlphaFoldDB" id="A0A8K1GLA2"/>
<organism evidence="2 3">
    <name type="scientific">Zosterops borbonicus</name>
    <dbReference type="NCBI Taxonomy" id="364589"/>
    <lineage>
        <taxon>Eukaryota</taxon>
        <taxon>Metazoa</taxon>
        <taxon>Chordata</taxon>
        <taxon>Craniata</taxon>
        <taxon>Vertebrata</taxon>
        <taxon>Euteleostomi</taxon>
        <taxon>Archelosauria</taxon>
        <taxon>Archosauria</taxon>
        <taxon>Dinosauria</taxon>
        <taxon>Saurischia</taxon>
        <taxon>Theropoda</taxon>
        <taxon>Coelurosauria</taxon>
        <taxon>Aves</taxon>
        <taxon>Neognathae</taxon>
        <taxon>Neoaves</taxon>
        <taxon>Telluraves</taxon>
        <taxon>Australaves</taxon>
        <taxon>Passeriformes</taxon>
        <taxon>Sylvioidea</taxon>
        <taxon>Zosteropidae</taxon>
        <taxon>Zosterops</taxon>
    </lineage>
</organism>
<feature type="compositionally biased region" description="Polar residues" evidence="1">
    <location>
        <begin position="80"/>
        <end position="93"/>
    </location>
</feature>
<dbReference type="EMBL" id="SWJQ01000135">
    <property type="protein sequence ID" value="TRZ21060.1"/>
    <property type="molecule type" value="Genomic_DNA"/>
</dbReference>
<evidence type="ECO:0000313" key="2">
    <source>
        <dbReference type="EMBL" id="TRZ21060.1"/>
    </source>
</evidence>
<evidence type="ECO:0000313" key="3">
    <source>
        <dbReference type="Proteomes" id="UP000796761"/>
    </source>
</evidence>
<protein>
    <submittedName>
        <fullName evidence="2">Uncharacterized protein</fullName>
    </submittedName>
</protein>